<protein>
    <submittedName>
        <fullName evidence="3">PAS domain S-box-containing protein/diguanylate cyclase (GGDEF) domain-containing protein</fullName>
    </submittedName>
</protein>
<dbReference type="Pfam" id="PF00990">
    <property type="entry name" value="GGDEF"/>
    <property type="match status" value="1"/>
</dbReference>
<dbReference type="InterPro" id="IPR000014">
    <property type="entry name" value="PAS"/>
</dbReference>
<dbReference type="Pfam" id="PF08448">
    <property type="entry name" value="PAS_4"/>
    <property type="match status" value="1"/>
</dbReference>
<dbReference type="OrthoDB" id="9805474at2"/>
<feature type="domain" description="EAL" evidence="1">
    <location>
        <begin position="7"/>
        <end position="259"/>
    </location>
</feature>
<dbReference type="SUPFAM" id="SSF55785">
    <property type="entry name" value="PYP-like sensor domain (PAS domain)"/>
    <property type="match status" value="1"/>
</dbReference>
<dbReference type="AlphaFoldDB" id="A0A1G9XE30"/>
<dbReference type="InterPro" id="IPR035919">
    <property type="entry name" value="EAL_sf"/>
</dbReference>
<dbReference type="Gene3D" id="3.30.450.20">
    <property type="entry name" value="PAS domain"/>
    <property type="match status" value="1"/>
</dbReference>
<dbReference type="InterPro" id="IPR000160">
    <property type="entry name" value="GGDEF_dom"/>
</dbReference>
<accession>A0A1G9XE30</accession>
<dbReference type="InterPro" id="IPR013656">
    <property type="entry name" value="PAS_4"/>
</dbReference>
<dbReference type="SUPFAM" id="SSF55073">
    <property type="entry name" value="Nucleotide cyclase"/>
    <property type="match status" value="1"/>
</dbReference>
<dbReference type="Pfam" id="PF00563">
    <property type="entry name" value="EAL"/>
    <property type="match status" value="1"/>
</dbReference>
<dbReference type="Gene3D" id="3.20.20.450">
    <property type="entry name" value="EAL domain"/>
    <property type="match status" value="1"/>
</dbReference>
<evidence type="ECO:0000259" key="2">
    <source>
        <dbReference type="PROSITE" id="PS50887"/>
    </source>
</evidence>
<dbReference type="InterPro" id="IPR050706">
    <property type="entry name" value="Cyclic-di-GMP_PDE-like"/>
</dbReference>
<organism evidence="3 4">
    <name type="scientific">Lachnospira pectinoschiza</name>
    <dbReference type="NCBI Taxonomy" id="28052"/>
    <lineage>
        <taxon>Bacteria</taxon>
        <taxon>Bacillati</taxon>
        <taxon>Bacillota</taxon>
        <taxon>Clostridia</taxon>
        <taxon>Lachnospirales</taxon>
        <taxon>Lachnospiraceae</taxon>
        <taxon>Lachnospira</taxon>
    </lineage>
</organism>
<proteinExistence type="predicted"/>
<dbReference type="GO" id="GO:0071111">
    <property type="term" value="F:cyclic-guanylate-specific phosphodiesterase activity"/>
    <property type="evidence" value="ECO:0007669"/>
    <property type="project" value="InterPro"/>
</dbReference>
<keyword evidence="4" id="KW-1185">Reference proteome</keyword>
<dbReference type="CDD" id="cd01948">
    <property type="entry name" value="EAL"/>
    <property type="match status" value="1"/>
</dbReference>
<dbReference type="SMART" id="SM00091">
    <property type="entry name" value="PAS"/>
    <property type="match status" value="1"/>
</dbReference>
<dbReference type="RefSeq" id="WP_074521601.1">
    <property type="nucleotide sequence ID" value="NZ_FNHZ01000004.1"/>
</dbReference>
<evidence type="ECO:0000313" key="3">
    <source>
        <dbReference type="EMBL" id="SDM94937.1"/>
    </source>
</evidence>
<dbReference type="InterPro" id="IPR043128">
    <property type="entry name" value="Rev_trsase/Diguanyl_cyclase"/>
</dbReference>
<sequence>MNSEDMRTFVLDNFDDALKQGKLRLYYQPIIRALTGEICAMEGLARWQDDELGLISPANFIPVLEEEGLIYKLDSYLIRQMCIEYDKAYKNGEILLPVSLNFSRKDFEMTDIFKVLEENTKEFKVPRDMINIEITESTAGRSKEFIQNKIKRLRSEGYEVWMDDFGSEYSSLNVLKDFDLDLVKIDMCFLELNTVKAKQIVRFMIDMLKTIGVKTLAEGVETKEQYDFLREIGCDKIQGFYIGKPMPGVDVKDYLRLRGFKCEEHINLKYYDDIARLNILSQTPAHDFINAKKGKVEATDNIESLAIIEVDDGALAIKYYNKKYLEELQSVGISSVDELEGILSNDNNLLRKKIKFMLNTVEEGNEECVVDHIFRENFCIIRICKIAEENKRRSYATKFINVSNNKDMLRLYNRSIDISAIYNAFSNVDIIDIEKKRIKNIYTNIQNVDRNDDSDCSKDLLLFMNKHVYPMDREQFLDFYDVSTMYERLIKAPNNKLELFYRTRDIEGEYKWCKGVLILASTNNKKRVISCIYIIERNDLLNVPLEKMLHGLEIKNETFTDANLWQNFISNTDIGMFWKDKDRRFVGVNRAFLDYYGFKSQDNVIGKNDEDMGWHIDPEKFKNDEEDILKQGIQTHSVTGTCLNNGSIRNIKASKMPYYRDGKIEGLIGYFLEVGDRAKGLGDQDYRDDITIALNMKGLLDSAQQFVDSYIMHHYDFNIFYIDIVDFRHFIDNNGHKLSIRVLEEVALKIKEKIGTTGVLARIGGDHFVILKTVVNEEEDKKLIEEIREEIYNIRRIDNVPSTIYLNIDVDKFSNMKNLDNFIVNIIRKSVRADEG</sequence>
<dbReference type="NCBIfam" id="TIGR00229">
    <property type="entry name" value="sensory_box"/>
    <property type="match status" value="1"/>
</dbReference>
<evidence type="ECO:0000259" key="1">
    <source>
        <dbReference type="PROSITE" id="PS50883"/>
    </source>
</evidence>
<dbReference type="PANTHER" id="PTHR33121:SF70">
    <property type="entry name" value="SIGNALING PROTEIN YKOW"/>
    <property type="match status" value="1"/>
</dbReference>
<dbReference type="InterPro" id="IPR001633">
    <property type="entry name" value="EAL_dom"/>
</dbReference>
<dbReference type="PROSITE" id="PS50887">
    <property type="entry name" value="GGDEF"/>
    <property type="match status" value="1"/>
</dbReference>
<feature type="domain" description="GGDEF" evidence="2">
    <location>
        <begin position="715"/>
        <end position="836"/>
    </location>
</feature>
<dbReference type="EMBL" id="FNHZ01000004">
    <property type="protein sequence ID" value="SDM94937.1"/>
    <property type="molecule type" value="Genomic_DNA"/>
</dbReference>
<dbReference type="Proteomes" id="UP000187651">
    <property type="component" value="Unassembled WGS sequence"/>
</dbReference>
<gene>
    <name evidence="3" type="ORF">SAMN05216544_1463</name>
</gene>
<dbReference type="Gene3D" id="3.30.70.270">
    <property type="match status" value="1"/>
</dbReference>
<dbReference type="InterPro" id="IPR029787">
    <property type="entry name" value="Nucleotide_cyclase"/>
</dbReference>
<dbReference type="SMART" id="SM00052">
    <property type="entry name" value="EAL"/>
    <property type="match status" value="1"/>
</dbReference>
<dbReference type="PROSITE" id="PS50883">
    <property type="entry name" value="EAL"/>
    <property type="match status" value="1"/>
</dbReference>
<evidence type="ECO:0000313" key="4">
    <source>
        <dbReference type="Proteomes" id="UP000187651"/>
    </source>
</evidence>
<dbReference type="InterPro" id="IPR035965">
    <property type="entry name" value="PAS-like_dom_sf"/>
</dbReference>
<dbReference type="PANTHER" id="PTHR33121">
    <property type="entry name" value="CYCLIC DI-GMP PHOSPHODIESTERASE PDEF"/>
    <property type="match status" value="1"/>
</dbReference>
<dbReference type="SUPFAM" id="SSF141868">
    <property type="entry name" value="EAL domain-like"/>
    <property type="match status" value="1"/>
</dbReference>
<dbReference type="NCBIfam" id="TIGR00254">
    <property type="entry name" value="GGDEF"/>
    <property type="match status" value="1"/>
</dbReference>
<reference evidence="4" key="1">
    <citation type="submission" date="2016-10" db="EMBL/GenBank/DDBJ databases">
        <authorList>
            <person name="Varghese N."/>
            <person name="Submissions S."/>
        </authorList>
    </citation>
    <scope>NUCLEOTIDE SEQUENCE [LARGE SCALE GENOMIC DNA]</scope>
    <source>
        <strain evidence="4">M83</strain>
    </source>
</reference>
<name>A0A1G9XE30_9FIRM</name>